<dbReference type="Gene3D" id="3.40.50.720">
    <property type="entry name" value="NAD(P)-binding Rossmann-like Domain"/>
    <property type="match status" value="1"/>
</dbReference>
<dbReference type="Pfam" id="PF08240">
    <property type="entry name" value="ADH_N"/>
    <property type="match status" value="1"/>
</dbReference>
<comment type="caution">
    <text evidence="4">The sequence shown here is derived from an EMBL/GenBank/DDBJ whole genome shotgun (WGS) entry which is preliminary data.</text>
</comment>
<dbReference type="EMBL" id="QGMK01002107">
    <property type="protein sequence ID" value="TVY60802.1"/>
    <property type="molecule type" value="Genomic_DNA"/>
</dbReference>
<reference evidence="4 5" key="1">
    <citation type="submission" date="2018-05" db="EMBL/GenBank/DDBJ databases">
        <title>Genome sequencing and assembly of the regulated plant pathogen Lachnellula willkommii and related sister species for the development of diagnostic species identification markers.</title>
        <authorList>
            <person name="Giroux E."/>
            <person name="Bilodeau G."/>
        </authorList>
    </citation>
    <scope>NUCLEOTIDE SEQUENCE [LARGE SCALE GENOMIC DNA]</scope>
    <source>
        <strain evidence="4 5">CBS 268.59</strain>
    </source>
</reference>
<gene>
    <name evidence="4" type="primary">TOXD_3</name>
    <name evidence="4" type="ORF">LSUE1_G008013</name>
</gene>
<feature type="domain" description="Enoyl reductase (ER)" evidence="3">
    <location>
        <begin position="10"/>
        <end position="273"/>
    </location>
</feature>
<dbReference type="InterPro" id="IPR036291">
    <property type="entry name" value="NAD(P)-bd_dom_sf"/>
</dbReference>
<dbReference type="PANTHER" id="PTHR45348:SF2">
    <property type="entry name" value="ZINC-TYPE ALCOHOL DEHYDROGENASE-LIKE PROTEIN C2E1P3.01"/>
    <property type="match status" value="1"/>
</dbReference>
<evidence type="ECO:0000313" key="4">
    <source>
        <dbReference type="EMBL" id="TVY60802.1"/>
    </source>
</evidence>
<dbReference type="PANTHER" id="PTHR45348">
    <property type="entry name" value="HYPOTHETICAL OXIDOREDUCTASE (EUROFUNG)"/>
    <property type="match status" value="1"/>
</dbReference>
<dbReference type="InterPro" id="IPR047122">
    <property type="entry name" value="Trans-enoyl_RdTase-like"/>
</dbReference>
<feature type="non-terminal residue" evidence="4">
    <location>
        <position position="1"/>
    </location>
</feature>
<dbReference type="InterPro" id="IPR011032">
    <property type="entry name" value="GroES-like_sf"/>
</dbReference>
<sequence length="296" mass="31842">MKAVIIKERGKASLVDIKEQAMRPDYIKVKTVAVAVNPTDYHHTAATGLVGGILGCDLSGIVEEVGKDCKSEVKKGDAVFENNAEDGAFAEFAMVKDGHIAKIPEGMSFEEAATFGTGSVIFSLFMAPFGSKTLNSCQTLYMTLKLPLPTEPTKEPLFILINGGSSATGTLAIQYAKLSGLTVLTTCSPHNNSLVTSRGADAVFNYHDPTCASQIRAYSNNNLHYILDTICTPSSFKTGSESFPKQSKEALKLVALLPLEGWERTDVDATVTLAYTTFGEAFAKYGAEFPANEEHY</sequence>
<dbReference type="GO" id="GO:0016651">
    <property type="term" value="F:oxidoreductase activity, acting on NAD(P)H"/>
    <property type="evidence" value="ECO:0007669"/>
    <property type="project" value="InterPro"/>
</dbReference>
<evidence type="ECO:0000259" key="3">
    <source>
        <dbReference type="SMART" id="SM00829"/>
    </source>
</evidence>
<dbReference type="CDD" id="cd08249">
    <property type="entry name" value="enoyl_reductase_like"/>
    <property type="match status" value="1"/>
</dbReference>
<protein>
    <submittedName>
        <fullName evidence="4">Protein TOXD</fullName>
    </submittedName>
</protein>
<evidence type="ECO:0000256" key="2">
    <source>
        <dbReference type="ARBA" id="ARBA00023002"/>
    </source>
</evidence>
<dbReference type="InterPro" id="IPR020843">
    <property type="entry name" value="ER"/>
</dbReference>
<comment type="similarity">
    <text evidence="1">Belongs to the zinc-containing alcohol dehydrogenase family.</text>
</comment>
<dbReference type="Gene3D" id="3.90.180.10">
    <property type="entry name" value="Medium-chain alcohol dehydrogenases, catalytic domain"/>
    <property type="match status" value="1"/>
</dbReference>
<organism evidence="4 5">
    <name type="scientific">Lachnellula suecica</name>
    <dbReference type="NCBI Taxonomy" id="602035"/>
    <lineage>
        <taxon>Eukaryota</taxon>
        <taxon>Fungi</taxon>
        <taxon>Dikarya</taxon>
        <taxon>Ascomycota</taxon>
        <taxon>Pezizomycotina</taxon>
        <taxon>Leotiomycetes</taxon>
        <taxon>Helotiales</taxon>
        <taxon>Lachnaceae</taxon>
        <taxon>Lachnellula</taxon>
    </lineage>
</organism>
<keyword evidence="2" id="KW-0560">Oxidoreductase</keyword>
<keyword evidence="5" id="KW-1185">Reference proteome</keyword>
<proteinExistence type="inferred from homology"/>
<dbReference type="InterPro" id="IPR013154">
    <property type="entry name" value="ADH-like_N"/>
</dbReference>
<dbReference type="OrthoDB" id="48317at2759"/>
<dbReference type="AlphaFoldDB" id="A0A8T9BYF8"/>
<dbReference type="SUPFAM" id="SSF51735">
    <property type="entry name" value="NAD(P)-binding Rossmann-fold domains"/>
    <property type="match status" value="1"/>
</dbReference>
<name>A0A8T9BYF8_9HELO</name>
<dbReference type="SUPFAM" id="SSF50129">
    <property type="entry name" value="GroES-like"/>
    <property type="match status" value="1"/>
</dbReference>
<evidence type="ECO:0000313" key="5">
    <source>
        <dbReference type="Proteomes" id="UP000469558"/>
    </source>
</evidence>
<accession>A0A8T9BYF8</accession>
<dbReference type="InterPro" id="IPR013149">
    <property type="entry name" value="ADH-like_C"/>
</dbReference>
<dbReference type="SMART" id="SM00829">
    <property type="entry name" value="PKS_ER"/>
    <property type="match status" value="1"/>
</dbReference>
<dbReference type="Proteomes" id="UP000469558">
    <property type="component" value="Unassembled WGS sequence"/>
</dbReference>
<evidence type="ECO:0000256" key="1">
    <source>
        <dbReference type="ARBA" id="ARBA00008072"/>
    </source>
</evidence>
<dbReference type="Pfam" id="PF00107">
    <property type="entry name" value="ADH_zinc_N"/>
    <property type="match status" value="1"/>
</dbReference>